<evidence type="ECO:0000256" key="3">
    <source>
        <dbReference type="ARBA" id="ARBA00023235"/>
    </source>
</evidence>
<dbReference type="CDD" id="cd02570">
    <property type="entry name" value="PseudoU_synth_EcTruA"/>
    <property type="match status" value="1"/>
</dbReference>
<dbReference type="Gene3D" id="3.30.70.660">
    <property type="entry name" value="Pseudouridine synthase I, catalytic domain, C-terminal subdomain"/>
    <property type="match status" value="1"/>
</dbReference>
<dbReference type="GO" id="GO:0031119">
    <property type="term" value="P:tRNA pseudouridine synthesis"/>
    <property type="evidence" value="ECO:0007669"/>
    <property type="project" value="UniProtKB-UniRule"/>
</dbReference>
<evidence type="ECO:0000256" key="5">
    <source>
        <dbReference type="PIRSR" id="PIRSR001430-1"/>
    </source>
</evidence>
<dbReference type="GO" id="GO:0160147">
    <property type="term" value="F:tRNA pseudouridine(38-40) synthase activity"/>
    <property type="evidence" value="ECO:0007669"/>
    <property type="project" value="UniProtKB-EC"/>
</dbReference>
<evidence type="ECO:0000313" key="10">
    <source>
        <dbReference type="Proteomes" id="UP000823638"/>
    </source>
</evidence>
<evidence type="ECO:0000256" key="4">
    <source>
        <dbReference type="HAMAP-Rule" id="MF_00171"/>
    </source>
</evidence>
<evidence type="ECO:0000256" key="6">
    <source>
        <dbReference type="PIRSR" id="PIRSR001430-2"/>
    </source>
</evidence>
<dbReference type="InterPro" id="IPR020095">
    <property type="entry name" value="PsdUridine_synth_TruA_C"/>
</dbReference>
<comment type="catalytic activity">
    <reaction evidence="4 7">
        <text>uridine(38/39/40) in tRNA = pseudouridine(38/39/40) in tRNA</text>
        <dbReference type="Rhea" id="RHEA:22376"/>
        <dbReference type="Rhea" id="RHEA-COMP:10085"/>
        <dbReference type="Rhea" id="RHEA-COMP:10087"/>
        <dbReference type="ChEBI" id="CHEBI:65314"/>
        <dbReference type="ChEBI" id="CHEBI:65315"/>
        <dbReference type="EC" id="5.4.99.12"/>
    </reaction>
</comment>
<organism evidence="9 10">
    <name type="scientific">Candidatus Gallitreponema excrementavium</name>
    <dbReference type="NCBI Taxonomy" id="2840840"/>
    <lineage>
        <taxon>Bacteria</taxon>
        <taxon>Pseudomonadati</taxon>
        <taxon>Spirochaetota</taxon>
        <taxon>Spirochaetia</taxon>
        <taxon>Spirochaetales</taxon>
        <taxon>Candidatus Gallitreponema</taxon>
    </lineage>
</organism>
<dbReference type="NCBIfam" id="TIGR00071">
    <property type="entry name" value="hisT_truA"/>
    <property type="match status" value="1"/>
</dbReference>
<evidence type="ECO:0000313" key="9">
    <source>
        <dbReference type="EMBL" id="MBO8457228.1"/>
    </source>
</evidence>
<dbReference type="Proteomes" id="UP000823638">
    <property type="component" value="Unassembled WGS sequence"/>
</dbReference>
<feature type="binding site" evidence="4 6">
    <location>
        <position position="124"/>
    </location>
    <ligand>
        <name>substrate</name>
    </ligand>
</feature>
<dbReference type="InterPro" id="IPR020103">
    <property type="entry name" value="PsdUridine_synth_cat_dom_sf"/>
</dbReference>
<dbReference type="InterPro" id="IPR020094">
    <property type="entry name" value="TruA/RsuA/RluB/E/F_N"/>
</dbReference>
<dbReference type="PANTHER" id="PTHR11142:SF0">
    <property type="entry name" value="TRNA PSEUDOURIDINE SYNTHASE-LIKE 1"/>
    <property type="match status" value="1"/>
</dbReference>
<sequence>MLKKNESPDEGGSTRNILLKVSYTGTEFCGWQKQDNFRTVQGEIEKALERIHHKPVCVFGSGRTDSGVHAAGQYCNFYSDIKSMEPGNYISALNSLLPKDVRITGCRIADKNFHARFDAKSRTYRYFIHTGKNPLPMELPFTWAIYKPLNLSKLNDMASLLHGEMDFTAFASSKDQSISKSRYIYNAVFFPQGENVVVFEITANAFLWRMVRSLTGTMVELESAPDPKMVFQEILGSSDRAKAGATAPPQGLFLWDVSYFN</sequence>
<dbReference type="EC" id="5.4.99.12" evidence="4"/>
<dbReference type="Gene3D" id="3.30.70.580">
    <property type="entry name" value="Pseudouridine synthase I, catalytic domain, N-terminal subdomain"/>
    <property type="match status" value="1"/>
</dbReference>
<evidence type="ECO:0000259" key="8">
    <source>
        <dbReference type="Pfam" id="PF01416"/>
    </source>
</evidence>
<proteinExistence type="inferred from homology"/>
<dbReference type="FunFam" id="3.30.70.580:FF:000001">
    <property type="entry name" value="tRNA pseudouridine synthase A"/>
    <property type="match status" value="1"/>
</dbReference>
<comment type="function">
    <text evidence="4">Formation of pseudouridine at positions 38, 39 and 40 in the anticodon stem and loop of transfer RNAs.</text>
</comment>
<dbReference type="SUPFAM" id="SSF55120">
    <property type="entry name" value="Pseudouridine synthase"/>
    <property type="match status" value="1"/>
</dbReference>
<dbReference type="EMBL" id="JADIMM010000040">
    <property type="protein sequence ID" value="MBO8457228.1"/>
    <property type="molecule type" value="Genomic_DNA"/>
</dbReference>
<dbReference type="PIRSF" id="PIRSF001430">
    <property type="entry name" value="tRNA_psdUrid_synth"/>
    <property type="match status" value="1"/>
</dbReference>
<evidence type="ECO:0000256" key="7">
    <source>
        <dbReference type="RuleBase" id="RU003792"/>
    </source>
</evidence>
<comment type="caution">
    <text evidence="4">Lacks conserved residue(s) required for the propagation of feature annotation.</text>
</comment>
<name>A0A9D9HP81_9SPIR</name>
<reference evidence="9" key="1">
    <citation type="submission" date="2020-10" db="EMBL/GenBank/DDBJ databases">
        <authorList>
            <person name="Gilroy R."/>
        </authorList>
    </citation>
    <scope>NUCLEOTIDE SEQUENCE</scope>
    <source>
        <strain evidence="9">10532</strain>
    </source>
</reference>
<dbReference type="AlphaFoldDB" id="A0A9D9HP81"/>
<comment type="similarity">
    <text evidence="1 4 7">Belongs to the tRNA pseudouridine synthase TruA family.</text>
</comment>
<dbReference type="InterPro" id="IPR001406">
    <property type="entry name" value="PsdUridine_synth_TruA"/>
</dbReference>
<evidence type="ECO:0000256" key="2">
    <source>
        <dbReference type="ARBA" id="ARBA00022694"/>
    </source>
</evidence>
<dbReference type="Pfam" id="PF01416">
    <property type="entry name" value="PseudoU_synth_1"/>
    <property type="match status" value="2"/>
</dbReference>
<feature type="active site" description="Nucleophile" evidence="4 5">
    <location>
        <position position="65"/>
    </location>
</feature>
<accession>A0A9D9HP81</accession>
<comment type="subunit">
    <text evidence="4">Homodimer.</text>
</comment>
<reference evidence="9" key="2">
    <citation type="journal article" date="2021" name="PeerJ">
        <title>Extensive microbial diversity within the chicken gut microbiome revealed by metagenomics and culture.</title>
        <authorList>
            <person name="Gilroy R."/>
            <person name="Ravi A."/>
            <person name="Getino M."/>
            <person name="Pursley I."/>
            <person name="Horton D.L."/>
            <person name="Alikhan N.F."/>
            <person name="Baker D."/>
            <person name="Gharbi K."/>
            <person name="Hall N."/>
            <person name="Watson M."/>
            <person name="Adriaenssens E.M."/>
            <person name="Foster-Nyarko E."/>
            <person name="Jarju S."/>
            <person name="Secka A."/>
            <person name="Antonio M."/>
            <person name="Oren A."/>
            <person name="Chaudhuri R.R."/>
            <person name="La Ragione R."/>
            <person name="Hildebrand F."/>
            <person name="Pallen M.J."/>
        </authorList>
    </citation>
    <scope>NUCLEOTIDE SEQUENCE</scope>
    <source>
        <strain evidence="9">10532</strain>
    </source>
</reference>
<dbReference type="PANTHER" id="PTHR11142">
    <property type="entry name" value="PSEUDOURIDYLATE SYNTHASE"/>
    <property type="match status" value="1"/>
</dbReference>
<keyword evidence="3 4" id="KW-0413">Isomerase</keyword>
<dbReference type="GO" id="GO:0003723">
    <property type="term" value="F:RNA binding"/>
    <property type="evidence" value="ECO:0007669"/>
    <property type="project" value="InterPro"/>
</dbReference>
<gene>
    <name evidence="4 9" type="primary">truA</name>
    <name evidence="9" type="ORF">IAA81_03255</name>
</gene>
<protein>
    <recommendedName>
        <fullName evidence="4">tRNA pseudouridine synthase A</fullName>
        <ecNumber evidence="4">5.4.99.12</ecNumber>
    </recommendedName>
    <alternativeName>
        <fullName evidence="4">tRNA pseudouridine(38-40) synthase</fullName>
    </alternativeName>
    <alternativeName>
        <fullName evidence="4">tRNA pseudouridylate synthase I</fullName>
    </alternativeName>
    <alternativeName>
        <fullName evidence="4">tRNA-uridine isomerase I</fullName>
    </alternativeName>
</protein>
<feature type="domain" description="Pseudouridine synthase I TruA alpha/beta" evidence="8">
    <location>
        <begin position="157"/>
        <end position="259"/>
    </location>
</feature>
<feature type="domain" description="Pseudouridine synthase I TruA alpha/beta" evidence="8">
    <location>
        <begin position="22"/>
        <end position="118"/>
    </location>
</feature>
<keyword evidence="2 4" id="KW-0819">tRNA processing</keyword>
<dbReference type="HAMAP" id="MF_00171">
    <property type="entry name" value="TruA"/>
    <property type="match status" value="1"/>
</dbReference>
<comment type="caution">
    <text evidence="9">The sequence shown here is derived from an EMBL/GenBank/DDBJ whole genome shotgun (WGS) entry which is preliminary data.</text>
</comment>
<dbReference type="InterPro" id="IPR020097">
    <property type="entry name" value="PsdUridine_synth_TruA_a/b_dom"/>
</dbReference>
<evidence type="ECO:0000256" key="1">
    <source>
        <dbReference type="ARBA" id="ARBA00009375"/>
    </source>
</evidence>